<comment type="caution">
    <text evidence="12">The sequence shown here is derived from an EMBL/GenBank/DDBJ whole genome shotgun (WGS) entry which is preliminary data.</text>
</comment>
<evidence type="ECO:0000256" key="4">
    <source>
        <dbReference type="ARBA" id="ARBA00023125"/>
    </source>
</evidence>
<feature type="region of interest" description="Disordered" evidence="9">
    <location>
        <begin position="354"/>
        <end position="380"/>
    </location>
</feature>
<organism evidence="12 13">
    <name type="scientific">Rhynocoris fuscipes</name>
    <dbReference type="NCBI Taxonomy" id="488301"/>
    <lineage>
        <taxon>Eukaryota</taxon>
        <taxon>Metazoa</taxon>
        <taxon>Ecdysozoa</taxon>
        <taxon>Arthropoda</taxon>
        <taxon>Hexapoda</taxon>
        <taxon>Insecta</taxon>
        <taxon>Pterygota</taxon>
        <taxon>Neoptera</taxon>
        <taxon>Paraneoptera</taxon>
        <taxon>Hemiptera</taxon>
        <taxon>Heteroptera</taxon>
        <taxon>Panheteroptera</taxon>
        <taxon>Cimicomorpha</taxon>
        <taxon>Reduviidae</taxon>
        <taxon>Harpactorinae</taxon>
        <taxon>Harpactorini</taxon>
        <taxon>Rhynocoris</taxon>
    </lineage>
</organism>
<feature type="region of interest" description="Disordered" evidence="9">
    <location>
        <begin position="302"/>
        <end position="326"/>
    </location>
</feature>
<feature type="compositionally biased region" description="Low complexity" evidence="9">
    <location>
        <begin position="31"/>
        <end position="56"/>
    </location>
</feature>
<evidence type="ECO:0000256" key="5">
    <source>
        <dbReference type="ARBA" id="ARBA00023155"/>
    </source>
</evidence>
<comment type="subcellular location">
    <subcellularLocation>
        <location evidence="1">Nucleus</location>
    </subcellularLocation>
</comment>
<keyword evidence="7" id="KW-0539">Nucleus</keyword>
<name>A0AAW1CN96_9HEMI</name>
<dbReference type="GO" id="GO:0000978">
    <property type="term" value="F:RNA polymerase II cis-regulatory region sequence-specific DNA binding"/>
    <property type="evidence" value="ECO:0007669"/>
    <property type="project" value="TreeGrafter"/>
</dbReference>
<dbReference type="PANTHER" id="PTHR12198:SF0">
    <property type="entry name" value="HOMEOBOX PROTEIN PROSPERO"/>
    <property type="match status" value="1"/>
</dbReference>
<dbReference type="AlphaFoldDB" id="A0AAW1CN96"/>
<feature type="compositionally biased region" description="Polar residues" evidence="9">
    <location>
        <begin position="57"/>
        <end position="71"/>
    </location>
</feature>
<keyword evidence="2" id="KW-0217">Developmental protein</keyword>
<dbReference type="GO" id="GO:0048468">
    <property type="term" value="P:cell development"/>
    <property type="evidence" value="ECO:0007669"/>
    <property type="project" value="UniProtKB-ARBA"/>
</dbReference>
<feature type="compositionally biased region" description="Low complexity" evidence="9">
    <location>
        <begin position="304"/>
        <end position="314"/>
    </location>
</feature>
<dbReference type="GO" id="GO:0010001">
    <property type="term" value="P:glial cell differentiation"/>
    <property type="evidence" value="ECO:0007669"/>
    <property type="project" value="UniProtKB-ARBA"/>
</dbReference>
<evidence type="ECO:0000259" key="10">
    <source>
        <dbReference type="PROSITE" id="PS51818"/>
    </source>
</evidence>
<dbReference type="EMBL" id="JAPXFL010000014">
    <property type="protein sequence ID" value="KAK9497745.1"/>
    <property type="molecule type" value="Genomic_DNA"/>
</dbReference>
<evidence type="ECO:0000313" key="11">
    <source>
        <dbReference type="EMBL" id="KAK9496962.1"/>
    </source>
</evidence>
<evidence type="ECO:0000256" key="3">
    <source>
        <dbReference type="ARBA" id="ARBA00023015"/>
    </source>
</evidence>
<dbReference type="PANTHER" id="PTHR12198">
    <property type="entry name" value="HOMEOBOX PROTEIN PROSPERO/PROX-1/CEH-26"/>
    <property type="match status" value="1"/>
</dbReference>
<keyword evidence="5" id="KW-0371">Homeobox</keyword>
<reference evidence="12 13" key="1">
    <citation type="submission" date="2022-12" db="EMBL/GenBank/DDBJ databases">
        <title>Chromosome-level genome assembly of true bugs.</title>
        <authorList>
            <person name="Ma L."/>
            <person name="Li H."/>
        </authorList>
    </citation>
    <scope>NUCLEOTIDE SEQUENCE [LARGE SCALE GENOMIC DNA]</scope>
    <source>
        <strain evidence="12">Lab_2022b</strain>
    </source>
</reference>
<sequence length="599" mass="66726">MEQEARLNKEAAITAEHQIPHNQPHHLPQIPSQAQQHSTTPSQQQSQTPSQQNTPSNRQSPSQHATPQTKSDFNERILRQSSTTPDLEGLADVLKSEITSSLGTLIDQIMSRYVQQKRLINKPDVAAELNKDLLLASQLLDRKSPRTKVIDRGNNNNNNNNNDRTSLPVVNGPSTTPSAPPRINGTVFPVSVPHQNTSDSNITSMNLPVRPSPNTSMFQPPKPPTSIGSALYPGISAITGHANPFCIDTREGAPEQNEALSLVVAPKKKRHKVTDTRITPRTVSRILAQDGLASQVIETNKFGPVVPSTSNSSESPPPRSYHAPPPILPVSLPTSVAIPNPSLHESQVFSPYSPFYHQSHPQLTAGSPPEIRDSPPLPHPPSLLHPALLAAAQHGTSPEYGTMRVSSALNSTSDNQDRISDCNSGDGPYDGITLYSSTLTPMHLRKAKLMFFWVRYPSSAVLKMYFPDIKFNKNNTAQLVKWFSNFREFYYIQMEKYARQAVSEGVKSSEDLHVSGDCEIYRVLNLHYNRNNHIEVWNSKVPPNFRYVVEQTLKEFFKAIQGGKDTEQSWKKSIYKIISRLDDPVPEYFKSPNFLEQLE</sequence>
<dbReference type="InterPro" id="IPR039350">
    <property type="entry name" value="Prospero_homeodomain"/>
</dbReference>
<evidence type="ECO:0000313" key="13">
    <source>
        <dbReference type="Proteomes" id="UP001461498"/>
    </source>
</evidence>
<evidence type="ECO:0000256" key="2">
    <source>
        <dbReference type="ARBA" id="ARBA00022473"/>
    </source>
</evidence>
<dbReference type="FunFam" id="1.10.10.500:FF:000002">
    <property type="entry name" value="Prospero homeobox 3"/>
    <property type="match status" value="1"/>
</dbReference>
<protein>
    <recommendedName>
        <fullName evidence="8">Homeobox protein prospero</fullName>
    </recommendedName>
</protein>
<dbReference type="PROSITE" id="PS51818">
    <property type="entry name" value="HOMEO_PROSPERO"/>
    <property type="match status" value="1"/>
</dbReference>
<gene>
    <name evidence="12" type="ORF">O3M35_004410</name>
    <name evidence="11" type="ORF">O3M35_012855</name>
</gene>
<dbReference type="InterPro" id="IPR009057">
    <property type="entry name" value="Homeodomain-like_sf"/>
</dbReference>
<keyword evidence="3" id="KW-0805">Transcription regulation</keyword>
<feature type="domain" description="Prospero" evidence="10">
    <location>
        <begin position="436"/>
        <end position="599"/>
    </location>
</feature>
<dbReference type="Proteomes" id="UP001461498">
    <property type="component" value="Unassembled WGS sequence"/>
</dbReference>
<keyword evidence="6" id="KW-0804">Transcription</keyword>
<dbReference type="InterPro" id="IPR023082">
    <property type="entry name" value="Homeo_prospero_dom"/>
</dbReference>
<evidence type="ECO:0000256" key="6">
    <source>
        <dbReference type="ARBA" id="ARBA00023163"/>
    </source>
</evidence>
<dbReference type="EMBL" id="JAPXFL010000037">
    <property type="protein sequence ID" value="KAK9496962.1"/>
    <property type="molecule type" value="Genomic_DNA"/>
</dbReference>
<dbReference type="GO" id="GO:0005634">
    <property type="term" value="C:nucleus"/>
    <property type="evidence" value="ECO:0007669"/>
    <property type="project" value="UniProtKB-SubCell"/>
</dbReference>
<evidence type="ECO:0000256" key="8">
    <source>
        <dbReference type="ARBA" id="ARBA00067423"/>
    </source>
</evidence>
<evidence type="ECO:0000256" key="9">
    <source>
        <dbReference type="SAM" id="MobiDB-lite"/>
    </source>
</evidence>
<proteinExistence type="predicted"/>
<evidence type="ECO:0000313" key="12">
    <source>
        <dbReference type="EMBL" id="KAK9497745.1"/>
    </source>
</evidence>
<dbReference type="GO" id="GO:0000981">
    <property type="term" value="F:DNA-binding transcription factor activity, RNA polymerase II-specific"/>
    <property type="evidence" value="ECO:0007669"/>
    <property type="project" value="TreeGrafter"/>
</dbReference>
<dbReference type="Gene3D" id="1.10.10.500">
    <property type="entry name" value="Homeo-prospero domain"/>
    <property type="match status" value="1"/>
</dbReference>
<feature type="region of interest" description="Disordered" evidence="9">
    <location>
        <begin position="146"/>
        <end position="178"/>
    </location>
</feature>
<feature type="compositionally biased region" description="Pro residues" evidence="9">
    <location>
        <begin position="315"/>
        <end position="326"/>
    </location>
</feature>
<keyword evidence="4" id="KW-0238">DNA-binding</keyword>
<evidence type="ECO:0000256" key="1">
    <source>
        <dbReference type="ARBA" id="ARBA00004123"/>
    </source>
</evidence>
<dbReference type="Pfam" id="PF05044">
    <property type="entry name" value="HPD"/>
    <property type="match status" value="1"/>
</dbReference>
<keyword evidence="13" id="KW-1185">Reference proteome</keyword>
<evidence type="ECO:0000256" key="7">
    <source>
        <dbReference type="ARBA" id="ARBA00023242"/>
    </source>
</evidence>
<dbReference type="InterPro" id="IPR037131">
    <property type="entry name" value="Homeo_prospero_dom_sf"/>
</dbReference>
<accession>A0AAW1CN96</accession>
<feature type="region of interest" description="Disordered" evidence="9">
    <location>
        <begin position="1"/>
        <end position="74"/>
    </location>
</feature>
<dbReference type="SUPFAM" id="SSF46689">
    <property type="entry name" value="Homeodomain-like"/>
    <property type="match status" value="1"/>
</dbReference>